<dbReference type="Proteomes" id="UP001230051">
    <property type="component" value="Unassembled WGS sequence"/>
</dbReference>
<comment type="caution">
    <text evidence="1">The sequence shown here is derived from an EMBL/GenBank/DDBJ whole genome shotgun (WGS) entry which is preliminary data.</text>
</comment>
<accession>A0AAD8FRV1</accession>
<dbReference type="AlphaFoldDB" id="A0AAD8FRV1"/>
<sequence>MKHEVECKTSIPLPLVCIMELEAVAILERTVKDYRHKLGAKHHLTVEVQQRIDDLQMRVSGKICNEEQQAEVPGGRKVREKIEKTLTKMKEERKKEGKETR</sequence>
<evidence type="ECO:0000313" key="1">
    <source>
        <dbReference type="EMBL" id="KAK1150829.1"/>
    </source>
</evidence>
<proteinExistence type="predicted"/>
<dbReference type="EMBL" id="JAGXEW010000055">
    <property type="protein sequence ID" value="KAK1150829.1"/>
    <property type="molecule type" value="Genomic_DNA"/>
</dbReference>
<protein>
    <submittedName>
        <fullName evidence="1">Uncharacterized protein</fullName>
    </submittedName>
</protein>
<keyword evidence="2" id="KW-1185">Reference proteome</keyword>
<reference evidence="1" key="1">
    <citation type="submission" date="2022-02" db="EMBL/GenBank/DDBJ databases">
        <title>Atlantic sturgeon de novo genome assembly.</title>
        <authorList>
            <person name="Stock M."/>
            <person name="Klopp C."/>
            <person name="Guiguen Y."/>
            <person name="Cabau C."/>
            <person name="Parinello H."/>
            <person name="Santidrian Yebra-Pimentel E."/>
            <person name="Kuhl H."/>
            <person name="Dirks R.P."/>
            <person name="Guessner J."/>
            <person name="Wuertz S."/>
            <person name="Du K."/>
            <person name="Schartl M."/>
        </authorList>
    </citation>
    <scope>NUCLEOTIDE SEQUENCE</scope>
    <source>
        <strain evidence="1">STURGEONOMICS-FGT-2020</strain>
        <tissue evidence="1">Whole blood</tissue>
    </source>
</reference>
<gene>
    <name evidence="1" type="ORF">AOXY_G33214</name>
</gene>
<name>A0AAD8FRV1_ACIOX</name>
<evidence type="ECO:0000313" key="2">
    <source>
        <dbReference type="Proteomes" id="UP001230051"/>
    </source>
</evidence>
<organism evidence="1 2">
    <name type="scientific">Acipenser oxyrinchus oxyrinchus</name>
    <dbReference type="NCBI Taxonomy" id="40147"/>
    <lineage>
        <taxon>Eukaryota</taxon>
        <taxon>Metazoa</taxon>
        <taxon>Chordata</taxon>
        <taxon>Craniata</taxon>
        <taxon>Vertebrata</taxon>
        <taxon>Euteleostomi</taxon>
        <taxon>Actinopterygii</taxon>
        <taxon>Chondrostei</taxon>
        <taxon>Acipenseriformes</taxon>
        <taxon>Acipenseridae</taxon>
        <taxon>Acipenser</taxon>
    </lineage>
</organism>